<dbReference type="PANTHER" id="PTHR42981:SF2">
    <property type="entry name" value="PYRUVATE DEHYDROGENASE [UBIQUINONE]"/>
    <property type="match status" value="1"/>
</dbReference>
<feature type="domain" description="Thiamine pyrophosphate enzyme central" evidence="3">
    <location>
        <begin position="3"/>
        <end position="124"/>
    </location>
</feature>
<dbReference type="EMBL" id="JAKIKS010000188">
    <property type="protein sequence ID" value="MCL1127653.1"/>
    <property type="molecule type" value="Genomic_DNA"/>
</dbReference>
<dbReference type="RefSeq" id="WP_248943090.1">
    <property type="nucleotide sequence ID" value="NZ_JAKIKS010000188.1"/>
</dbReference>
<dbReference type="Gene3D" id="3.40.50.1220">
    <property type="entry name" value="TPP-binding domain"/>
    <property type="match status" value="1"/>
</dbReference>
<gene>
    <name evidence="5" type="ORF">L2764_25070</name>
</gene>
<dbReference type="Pfam" id="PF02775">
    <property type="entry name" value="TPP_enzyme_C"/>
    <property type="match status" value="1"/>
</dbReference>
<dbReference type="Pfam" id="PF00205">
    <property type="entry name" value="TPP_enzyme_M"/>
    <property type="match status" value="1"/>
</dbReference>
<sequence>MTALIDKSKYPSLLIGCGAIGSRNEVHNLAKLLNAPVVHSLKGTEVLEYHDPYSIGGIGHLGTPHGIAVVDECDLLIMLGTDFPYSAFLPEHGNIIQVDLNSKNLGHRVRINQGVVADVKETLKILTPRLKEKKNDTYLKKMQNKRDKWFRKTAKEYDLGNDKIIHPQSVVLTISELAEDDAIFVGEVTVWVATRLKIYSNQRLISSCNHGSLGVGLPAAIGAKAKYPDRQVIALCGDGAFGMLLADLVTAARYELNLVAIVFRNDKFGFVELEMEASGYPRFATDLVNPKFSDVANACGCIGIEVKKPEQLKQVLKDALVMNKPVVVEVYVNPDELILPPKIDIATAWKFTTGKVKEMLIERKIQNLF</sequence>
<feature type="domain" description="Thiamine pyrophosphate enzyme TPP-binding" evidence="4">
    <location>
        <begin position="185"/>
        <end position="330"/>
    </location>
</feature>
<dbReference type="InterPro" id="IPR029035">
    <property type="entry name" value="DHS-like_NAD/FAD-binding_dom"/>
</dbReference>
<evidence type="ECO:0000256" key="2">
    <source>
        <dbReference type="ARBA" id="ARBA00023052"/>
    </source>
</evidence>
<dbReference type="CDD" id="cd02014">
    <property type="entry name" value="TPP_POX"/>
    <property type="match status" value="1"/>
</dbReference>
<accession>A0ABT0LIZ0</accession>
<evidence type="ECO:0000259" key="3">
    <source>
        <dbReference type="Pfam" id="PF00205"/>
    </source>
</evidence>
<evidence type="ECO:0000313" key="6">
    <source>
        <dbReference type="Proteomes" id="UP001203423"/>
    </source>
</evidence>
<comment type="similarity">
    <text evidence="1">Belongs to the TPP enzyme family.</text>
</comment>
<dbReference type="PANTHER" id="PTHR42981">
    <property type="entry name" value="PYRUVATE DEHYDROGENASE [UBIQUINONE]"/>
    <property type="match status" value="1"/>
</dbReference>
<dbReference type="Gene3D" id="3.40.50.970">
    <property type="match status" value="1"/>
</dbReference>
<protein>
    <submittedName>
        <fullName evidence="5">Thiamine pyrophosphate-dependent enzyme</fullName>
    </submittedName>
</protein>
<name>A0ABT0LIZ0_9GAMM</name>
<dbReference type="SUPFAM" id="SSF52467">
    <property type="entry name" value="DHS-like NAD/FAD-binding domain"/>
    <property type="match status" value="1"/>
</dbReference>
<keyword evidence="6" id="KW-1185">Reference proteome</keyword>
<keyword evidence="2" id="KW-0786">Thiamine pyrophosphate</keyword>
<evidence type="ECO:0000256" key="1">
    <source>
        <dbReference type="ARBA" id="ARBA00007812"/>
    </source>
</evidence>
<dbReference type="InterPro" id="IPR047212">
    <property type="entry name" value="TPP_POXB-like"/>
</dbReference>
<dbReference type="InterPro" id="IPR029061">
    <property type="entry name" value="THDP-binding"/>
</dbReference>
<proteinExistence type="inferred from homology"/>
<evidence type="ECO:0000259" key="4">
    <source>
        <dbReference type="Pfam" id="PF02775"/>
    </source>
</evidence>
<dbReference type="PROSITE" id="PS00187">
    <property type="entry name" value="TPP_ENZYMES"/>
    <property type="match status" value="1"/>
</dbReference>
<evidence type="ECO:0000313" key="5">
    <source>
        <dbReference type="EMBL" id="MCL1127653.1"/>
    </source>
</evidence>
<reference evidence="5 6" key="1">
    <citation type="submission" date="2022-01" db="EMBL/GenBank/DDBJ databases">
        <title>Whole genome-based taxonomy of the Shewanellaceae.</title>
        <authorList>
            <person name="Martin-Rodriguez A.J."/>
        </authorList>
    </citation>
    <scope>NUCLEOTIDE SEQUENCE [LARGE SCALE GENOMIC DNA]</scope>
    <source>
        <strain evidence="5 6">DSM 17177</strain>
    </source>
</reference>
<organism evidence="5 6">
    <name type="scientific">Shewanella surugensis</name>
    <dbReference type="NCBI Taxonomy" id="212020"/>
    <lineage>
        <taxon>Bacteria</taxon>
        <taxon>Pseudomonadati</taxon>
        <taxon>Pseudomonadota</taxon>
        <taxon>Gammaproteobacteria</taxon>
        <taxon>Alteromonadales</taxon>
        <taxon>Shewanellaceae</taxon>
        <taxon>Shewanella</taxon>
    </lineage>
</organism>
<dbReference type="InterPro" id="IPR000399">
    <property type="entry name" value="TPP-bd_CS"/>
</dbReference>
<dbReference type="SUPFAM" id="SSF52518">
    <property type="entry name" value="Thiamin diphosphate-binding fold (THDP-binding)"/>
    <property type="match status" value="1"/>
</dbReference>
<dbReference type="InterPro" id="IPR011766">
    <property type="entry name" value="TPP_enzyme_TPP-bd"/>
</dbReference>
<dbReference type="InterPro" id="IPR012000">
    <property type="entry name" value="Thiamin_PyroP_enz_cen_dom"/>
</dbReference>
<comment type="caution">
    <text evidence="5">The sequence shown here is derived from an EMBL/GenBank/DDBJ whole genome shotgun (WGS) entry which is preliminary data.</text>
</comment>
<dbReference type="Proteomes" id="UP001203423">
    <property type="component" value="Unassembled WGS sequence"/>
</dbReference>
<dbReference type="InterPro" id="IPR047211">
    <property type="entry name" value="POXB-like"/>
</dbReference>